<dbReference type="InterPro" id="IPR008176">
    <property type="entry name" value="Defensin_plant"/>
</dbReference>
<reference evidence="3" key="1">
    <citation type="submission" date="2024-03" db="EMBL/GenBank/DDBJ databases">
        <title>WGS assembly of Saponaria officinalis var. Norfolk2.</title>
        <authorList>
            <person name="Jenkins J."/>
            <person name="Shu S."/>
            <person name="Grimwood J."/>
            <person name="Barry K."/>
            <person name="Goodstein D."/>
            <person name="Schmutz J."/>
            <person name="Leebens-Mack J."/>
            <person name="Osbourn A."/>
        </authorList>
    </citation>
    <scope>NUCLEOTIDE SEQUENCE [LARGE SCALE GENOMIC DNA]</scope>
    <source>
        <strain evidence="3">JIC</strain>
    </source>
</reference>
<organism evidence="3 4">
    <name type="scientific">Saponaria officinalis</name>
    <name type="common">Common soapwort</name>
    <name type="synonym">Lychnis saponaria</name>
    <dbReference type="NCBI Taxonomy" id="3572"/>
    <lineage>
        <taxon>Eukaryota</taxon>
        <taxon>Viridiplantae</taxon>
        <taxon>Streptophyta</taxon>
        <taxon>Embryophyta</taxon>
        <taxon>Tracheophyta</taxon>
        <taxon>Spermatophyta</taxon>
        <taxon>Magnoliopsida</taxon>
        <taxon>eudicotyledons</taxon>
        <taxon>Gunneridae</taxon>
        <taxon>Pentapetalae</taxon>
        <taxon>Caryophyllales</taxon>
        <taxon>Caryophyllaceae</taxon>
        <taxon>Caryophylleae</taxon>
        <taxon>Saponaria</taxon>
    </lineage>
</organism>
<name>A0AAW1MT50_SAPOF</name>
<evidence type="ECO:0000313" key="3">
    <source>
        <dbReference type="EMBL" id="KAK9747984.1"/>
    </source>
</evidence>
<dbReference type="GO" id="GO:0006952">
    <property type="term" value="P:defense response"/>
    <property type="evidence" value="ECO:0007669"/>
    <property type="project" value="InterPro"/>
</dbReference>
<gene>
    <name evidence="3" type="ORF">RND81_02G028300</name>
</gene>
<protein>
    <recommendedName>
        <fullName evidence="2">Knottins-like domain-containing protein</fullName>
    </recommendedName>
</protein>
<evidence type="ECO:0000256" key="1">
    <source>
        <dbReference type="SAM" id="MobiDB-lite"/>
    </source>
</evidence>
<comment type="caution">
    <text evidence="3">The sequence shown here is derived from an EMBL/GenBank/DDBJ whole genome shotgun (WGS) entry which is preliminary data.</text>
</comment>
<accession>A0AAW1MT50</accession>
<feature type="compositionally biased region" description="Gly residues" evidence="1">
    <location>
        <begin position="19"/>
        <end position="53"/>
    </location>
</feature>
<dbReference type="Pfam" id="PF00304">
    <property type="entry name" value="Gamma-thionin"/>
    <property type="match status" value="1"/>
</dbReference>
<dbReference type="Gene3D" id="3.30.30.10">
    <property type="entry name" value="Knottin, scorpion toxin-like"/>
    <property type="match status" value="1"/>
</dbReference>
<dbReference type="AlphaFoldDB" id="A0AAW1MT50"/>
<evidence type="ECO:0000313" key="4">
    <source>
        <dbReference type="Proteomes" id="UP001443914"/>
    </source>
</evidence>
<dbReference type="SMART" id="SM00505">
    <property type="entry name" value="Knot1"/>
    <property type="match status" value="1"/>
</dbReference>
<dbReference type="InterPro" id="IPR036574">
    <property type="entry name" value="Scorpion_toxin-like_sf"/>
</dbReference>
<dbReference type="SUPFAM" id="SSF57095">
    <property type="entry name" value="Scorpion toxin-like"/>
    <property type="match status" value="1"/>
</dbReference>
<feature type="region of interest" description="Disordered" evidence="1">
    <location>
        <begin position="1"/>
        <end position="53"/>
    </location>
</feature>
<dbReference type="PROSITE" id="PS00940">
    <property type="entry name" value="GAMMA_THIONIN"/>
    <property type="match status" value="1"/>
</dbReference>
<feature type="domain" description="Knottins-like" evidence="2">
    <location>
        <begin position="70"/>
        <end position="116"/>
    </location>
</feature>
<keyword evidence="4" id="KW-1185">Reference proteome</keyword>
<dbReference type="Proteomes" id="UP001443914">
    <property type="component" value="Unassembled WGS sequence"/>
</dbReference>
<proteinExistence type="predicted"/>
<dbReference type="InterPro" id="IPR003614">
    <property type="entry name" value="Knottins"/>
</dbReference>
<sequence length="116" mass="11813">MRPAIDLNQMGSDYPVPGGVSGGSGEGDYPGHPGAGGHGGYQGGQGGYQGGRGGYGGVQSGYEGAAGSRLCSSISNSFRGPCFYRANCHSACISERFQSGHCTGRLRGKCRCEKPC</sequence>
<dbReference type="EMBL" id="JBDFQZ010000002">
    <property type="protein sequence ID" value="KAK9747984.1"/>
    <property type="molecule type" value="Genomic_DNA"/>
</dbReference>
<evidence type="ECO:0000259" key="2">
    <source>
        <dbReference type="SMART" id="SM00505"/>
    </source>
</evidence>